<accession>A0A2A4X2N4</accession>
<organism evidence="10 11">
    <name type="scientific">Aerophobetes bacterium</name>
    <dbReference type="NCBI Taxonomy" id="2030807"/>
    <lineage>
        <taxon>Bacteria</taxon>
        <taxon>Candidatus Aerophobota</taxon>
    </lineage>
</organism>
<dbReference type="Proteomes" id="UP000218775">
    <property type="component" value="Unassembled WGS sequence"/>
</dbReference>
<dbReference type="PANTHER" id="PTHR45453:SF1">
    <property type="entry name" value="PHOSPHATE REGULON SENSOR PROTEIN PHOR"/>
    <property type="match status" value="1"/>
</dbReference>
<dbReference type="SMART" id="SM00387">
    <property type="entry name" value="HATPase_c"/>
    <property type="match status" value="1"/>
</dbReference>
<feature type="transmembrane region" description="Helical" evidence="8">
    <location>
        <begin position="27"/>
        <end position="46"/>
    </location>
</feature>
<feature type="domain" description="Histidine kinase" evidence="9">
    <location>
        <begin position="187"/>
        <end position="402"/>
    </location>
</feature>
<comment type="catalytic activity">
    <reaction evidence="1">
        <text>ATP + protein L-histidine = ADP + protein N-phospho-L-histidine.</text>
        <dbReference type="EC" id="2.7.13.3"/>
    </reaction>
</comment>
<dbReference type="SUPFAM" id="SSF55874">
    <property type="entry name" value="ATPase domain of HSP90 chaperone/DNA topoisomerase II/histidine kinase"/>
    <property type="match status" value="1"/>
</dbReference>
<dbReference type="InterPro" id="IPR035965">
    <property type="entry name" value="PAS-like_dom_sf"/>
</dbReference>
<sequence>MKKIFPLILLFITTSLLCFYHPRMTFYSDWMLFVLLFTCTCVLVLFQKQRRERKKGKGDIQGNAFPYLNLMSEGIILFDHAGIVLAINAQAEKLFKVKRSAVIGTSLISTQPEVFWHYFSQISKIANRVITQDSTQVASFCLDHAQMQDSVDLVAKPTGERGVFAIVAKDSLQNYKLQKVGRDFIANASHELRTPITIIKGFAETIQDLPEISDGMLEDFVEKIVRNCHRMDNLVKNLLILTDLDALPKAQMQNCDIVCLMDNCAHTLLSVRPDADIEILHNHDTIMISADPDLLELALMNLLENAAKYSRRPAKISITIDKSDAGVDIVIRDEGKGIPKEDLDSIFERFYTVNKAHSRKLGGAGLGLSIVKTIINKHDAQISVYSQVDKGTTFTLSFNEAHCTVA</sequence>
<dbReference type="PRINTS" id="PR00344">
    <property type="entry name" value="BCTRLSENSOR"/>
</dbReference>
<dbReference type="InterPro" id="IPR004358">
    <property type="entry name" value="Sig_transdc_His_kin-like_C"/>
</dbReference>
<evidence type="ECO:0000256" key="4">
    <source>
        <dbReference type="ARBA" id="ARBA00022679"/>
    </source>
</evidence>
<keyword evidence="3" id="KW-0597">Phosphoprotein</keyword>
<dbReference type="EMBL" id="NVUK01000024">
    <property type="protein sequence ID" value="PCI76774.1"/>
    <property type="molecule type" value="Genomic_DNA"/>
</dbReference>
<evidence type="ECO:0000313" key="11">
    <source>
        <dbReference type="Proteomes" id="UP000218775"/>
    </source>
</evidence>
<evidence type="ECO:0000259" key="9">
    <source>
        <dbReference type="PROSITE" id="PS50109"/>
    </source>
</evidence>
<dbReference type="GO" id="GO:0005886">
    <property type="term" value="C:plasma membrane"/>
    <property type="evidence" value="ECO:0007669"/>
    <property type="project" value="TreeGrafter"/>
</dbReference>
<dbReference type="SUPFAM" id="SSF47384">
    <property type="entry name" value="Homodimeric domain of signal transducing histidine kinase"/>
    <property type="match status" value="1"/>
</dbReference>
<dbReference type="CDD" id="cd00075">
    <property type="entry name" value="HATPase"/>
    <property type="match status" value="1"/>
</dbReference>
<dbReference type="Gene3D" id="1.10.287.130">
    <property type="match status" value="1"/>
</dbReference>
<evidence type="ECO:0000256" key="2">
    <source>
        <dbReference type="ARBA" id="ARBA00012438"/>
    </source>
</evidence>
<gene>
    <name evidence="10" type="ORF">COB21_03885</name>
</gene>
<dbReference type="Gene3D" id="3.30.565.10">
    <property type="entry name" value="Histidine kinase-like ATPase, C-terminal domain"/>
    <property type="match status" value="1"/>
</dbReference>
<dbReference type="InterPro" id="IPR003594">
    <property type="entry name" value="HATPase_dom"/>
</dbReference>
<dbReference type="GO" id="GO:0016036">
    <property type="term" value="P:cellular response to phosphate starvation"/>
    <property type="evidence" value="ECO:0007669"/>
    <property type="project" value="TreeGrafter"/>
</dbReference>
<evidence type="ECO:0000256" key="7">
    <source>
        <dbReference type="ARBA" id="ARBA00023136"/>
    </source>
</evidence>
<dbReference type="InterPro" id="IPR036097">
    <property type="entry name" value="HisK_dim/P_sf"/>
</dbReference>
<dbReference type="InterPro" id="IPR050351">
    <property type="entry name" value="BphY/WalK/GraS-like"/>
</dbReference>
<proteinExistence type="predicted"/>
<evidence type="ECO:0000256" key="1">
    <source>
        <dbReference type="ARBA" id="ARBA00000085"/>
    </source>
</evidence>
<dbReference type="SMART" id="SM00388">
    <property type="entry name" value="HisKA"/>
    <property type="match status" value="1"/>
</dbReference>
<dbReference type="CDD" id="cd00082">
    <property type="entry name" value="HisKA"/>
    <property type="match status" value="1"/>
</dbReference>
<dbReference type="PANTHER" id="PTHR45453">
    <property type="entry name" value="PHOSPHATE REGULON SENSOR PROTEIN PHOR"/>
    <property type="match status" value="1"/>
</dbReference>
<dbReference type="EC" id="2.7.13.3" evidence="2"/>
<protein>
    <recommendedName>
        <fullName evidence="2">histidine kinase</fullName>
        <ecNumber evidence="2">2.7.13.3</ecNumber>
    </recommendedName>
</protein>
<evidence type="ECO:0000256" key="5">
    <source>
        <dbReference type="ARBA" id="ARBA00022777"/>
    </source>
</evidence>
<dbReference type="GO" id="GO:0004721">
    <property type="term" value="F:phosphoprotein phosphatase activity"/>
    <property type="evidence" value="ECO:0007669"/>
    <property type="project" value="TreeGrafter"/>
</dbReference>
<dbReference type="GO" id="GO:0000155">
    <property type="term" value="F:phosphorelay sensor kinase activity"/>
    <property type="evidence" value="ECO:0007669"/>
    <property type="project" value="InterPro"/>
</dbReference>
<evidence type="ECO:0000313" key="10">
    <source>
        <dbReference type="EMBL" id="PCI76774.1"/>
    </source>
</evidence>
<dbReference type="InterPro" id="IPR036890">
    <property type="entry name" value="HATPase_C_sf"/>
</dbReference>
<evidence type="ECO:0000256" key="6">
    <source>
        <dbReference type="ARBA" id="ARBA00023012"/>
    </source>
</evidence>
<dbReference type="PROSITE" id="PS50109">
    <property type="entry name" value="HIS_KIN"/>
    <property type="match status" value="1"/>
</dbReference>
<dbReference type="Gene3D" id="3.30.450.20">
    <property type="entry name" value="PAS domain"/>
    <property type="match status" value="1"/>
</dbReference>
<keyword evidence="6" id="KW-0902">Two-component regulatory system</keyword>
<evidence type="ECO:0000256" key="3">
    <source>
        <dbReference type="ARBA" id="ARBA00022553"/>
    </source>
</evidence>
<comment type="caution">
    <text evidence="10">The sequence shown here is derived from an EMBL/GenBank/DDBJ whole genome shotgun (WGS) entry which is preliminary data.</text>
</comment>
<keyword evidence="8" id="KW-1133">Transmembrane helix</keyword>
<keyword evidence="5" id="KW-0418">Kinase</keyword>
<dbReference type="SUPFAM" id="SSF55785">
    <property type="entry name" value="PYP-like sensor domain (PAS domain)"/>
    <property type="match status" value="1"/>
</dbReference>
<dbReference type="Pfam" id="PF00512">
    <property type="entry name" value="HisKA"/>
    <property type="match status" value="1"/>
</dbReference>
<keyword evidence="4" id="KW-0808">Transferase</keyword>
<dbReference type="InterPro" id="IPR005467">
    <property type="entry name" value="His_kinase_dom"/>
</dbReference>
<keyword evidence="8" id="KW-0812">Transmembrane</keyword>
<reference evidence="11" key="1">
    <citation type="submission" date="2017-08" db="EMBL/GenBank/DDBJ databases">
        <title>A dynamic microbial community with high functional redundancy inhabits the cold, oxic subseafloor aquifer.</title>
        <authorList>
            <person name="Tully B.J."/>
            <person name="Wheat C.G."/>
            <person name="Glazer B.T."/>
            <person name="Huber J.A."/>
        </authorList>
    </citation>
    <scope>NUCLEOTIDE SEQUENCE [LARGE SCALE GENOMIC DNA]</scope>
</reference>
<dbReference type="FunFam" id="3.30.565.10:FF:000006">
    <property type="entry name" value="Sensor histidine kinase WalK"/>
    <property type="match status" value="1"/>
</dbReference>
<evidence type="ECO:0000256" key="8">
    <source>
        <dbReference type="SAM" id="Phobius"/>
    </source>
</evidence>
<name>A0A2A4X2N4_UNCAE</name>
<dbReference type="FunFam" id="1.10.287.130:FF:000001">
    <property type="entry name" value="Two-component sensor histidine kinase"/>
    <property type="match status" value="1"/>
</dbReference>
<dbReference type="InterPro" id="IPR003661">
    <property type="entry name" value="HisK_dim/P_dom"/>
</dbReference>
<dbReference type="Pfam" id="PF02518">
    <property type="entry name" value="HATPase_c"/>
    <property type="match status" value="1"/>
</dbReference>
<dbReference type="AlphaFoldDB" id="A0A2A4X2N4"/>
<keyword evidence="7 8" id="KW-0472">Membrane</keyword>